<feature type="compositionally biased region" description="Basic and acidic residues" evidence="1">
    <location>
        <begin position="365"/>
        <end position="374"/>
    </location>
</feature>
<dbReference type="SUPFAM" id="SSF48452">
    <property type="entry name" value="TPR-like"/>
    <property type="match status" value="1"/>
</dbReference>
<name>A0A1T4T6G8_9ACTN</name>
<dbReference type="AlphaFoldDB" id="A0A1T4T6G8"/>
<dbReference type="STRING" id="1122192.SAMN02745673_04568"/>
<dbReference type="InterPro" id="IPR011990">
    <property type="entry name" value="TPR-like_helical_dom_sf"/>
</dbReference>
<dbReference type="EMBL" id="FUWS01000015">
    <property type="protein sequence ID" value="SKA36056.1"/>
    <property type="molecule type" value="Genomic_DNA"/>
</dbReference>
<dbReference type="OrthoDB" id="56388at2"/>
<evidence type="ECO:0000313" key="2">
    <source>
        <dbReference type="EMBL" id="SKA36056.1"/>
    </source>
</evidence>
<reference evidence="2 3" key="1">
    <citation type="submission" date="2017-02" db="EMBL/GenBank/DDBJ databases">
        <authorList>
            <person name="Peterson S.W."/>
        </authorList>
    </citation>
    <scope>NUCLEOTIDE SEQUENCE [LARGE SCALE GENOMIC DNA]</scope>
    <source>
        <strain evidence="2 3">DSM 45154</strain>
    </source>
</reference>
<organism evidence="2 3">
    <name type="scientific">Marinactinospora thermotolerans DSM 45154</name>
    <dbReference type="NCBI Taxonomy" id="1122192"/>
    <lineage>
        <taxon>Bacteria</taxon>
        <taxon>Bacillati</taxon>
        <taxon>Actinomycetota</taxon>
        <taxon>Actinomycetes</taxon>
        <taxon>Streptosporangiales</taxon>
        <taxon>Nocardiopsidaceae</taxon>
        <taxon>Marinactinospora</taxon>
    </lineage>
</organism>
<protein>
    <recommendedName>
        <fullName evidence="4">Tetratricopeptide repeat-containing protein</fullName>
    </recommendedName>
</protein>
<gene>
    <name evidence="2" type="ORF">SAMN02745673_04568</name>
</gene>
<accession>A0A1T4T6G8</accession>
<evidence type="ECO:0000313" key="3">
    <source>
        <dbReference type="Proteomes" id="UP000190637"/>
    </source>
</evidence>
<dbReference type="Proteomes" id="UP000190637">
    <property type="component" value="Unassembled WGS sequence"/>
</dbReference>
<feature type="region of interest" description="Disordered" evidence="1">
    <location>
        <begin position="365"/>
        <end position="398"/>
    </location>
</feature>
<dbReference type="Gene3D" id="1.25.40.10">
    <property type="entry name" value="Tetratricopeptide repeat domain"/>
    <property type="match status" value="1"/>
</dbReference>
<evidence type="ECO:0008006" key="4">
    <source>
        <dbReference type="Google" id="ProtNLM"/>
    </source>
</evidence>
<proteinExistence type="predicted"/>
<sequence>MSERDWRDLFEQAAGLPYGTAKTLVMEEALRAATVAGADEFDLFHLRMRLTSAYQHGGEPAKAFTTFSRCLSAFDADPARYGTGAQEQLLWHFKWIVNSLTEFPEIPLERTYAVLDDMERRYREGGHSLQAVHHYRNVVARHIGDAVTAAEQFELWRTTPRDGNSDCEGCDPSSMASHLILAGADEAAIELARPVLDGHLTCTEQPQDILRTLMLPYLRTGRPQEAVDAHRRGYRVHRRNPAHYLAAIGDHLYFCALTGNEARGLEILERHLGTYDTPPTPHDAMMFAASAALLLDRLAATGHGHLTVGRPAHGDRPAGDVTAHELRDLLRADALEIAARFDERNRTTAQGDRVRARLEAEPLFDHLPLSEHAPRPARSRTSMSPADTPRPRVDTSGDGAELLERAVGLWRVGRCQAARTVLERFDALAREAQPSAEALARRTELEGGLRGWAGDLPGAAEAFRAAAEAFAAVGLDIERHRTLGRLGALLLEQGEEAGREYLEAALEHQDLHADVDERVMTRVRYAQVLLGEDPQRALELIEEAADLGPEEPTTVLAVRRAHAHAMVRADAAVEEFAAELAVVRETARAVGAPLALAEASLWHAQALQALASQGGDDKPVDAAFAEAVAQDPDEVPDGLRATALFLQGRWLHGTERSAEAIAPLAEAVALFTASGQAEPAAHARFPLAAAYLAGERHLEAAEVAEEALAVEEEAGFDKGERMALREILARSLTAIGEVEDALTRWEELIGLEGAEQTTPALAMLTDETALLLSGLDRDAEAAARFDAAARMWEELGEPFQAADRHQRAAMSHHWAGEHQEARSASQRAEEWLDRAVADSGLDIPEEQAHWTRASIRFDRARLLWNEQPGDAEREAEAAIGLFRAAGDEEAASTAERLLTAIRESGE</sequence>
<evidence type="ECO:0000256" key="1">
    <source>
        <dbReference type="SAM" id="MobiDB-lite"/>
    </source>
</evidence>
<dbReference type="RefSeq" id="WP_144390269.1">
    <property type="nucleotide sequence ID" value="NZ_FUWS01000015.1"/>
</dbReference>
<keyword evidence="3" id="KW-1185">Reference proteome</keyword>